<sequence>MSSNPPPHSMAFPDASFVYGHGDGYMGMFYNDTHANERTSNLYFPFQSKGEWEIASFLSCLGLSMKRIDEFLSLSLISGLGLSFHCARTLCGCIELLPSGPSWKSTVVSLPGYPTKNPLMLYYCDPLDCIQFILKNPLFSGQIQYVPRLEYNSNRKQRYNEWITSDGAWDMQARLPQGATLLGVVLSSDKTGLTSMTGDHTAHPLLITLANINSAVHLSSSSHTLKLLALIPVPKFVGIKKKLHGILENRLLHMCLDFVTSPLKTAAQNGTWMSDYTGYICQCFTPLAAYVADTPEATALAGVAGKTSHLTMASFKEFVYVTNAQTLFHLNGIHLPFWCDWKLPDGTLPNPSQLFPIEILHHLHKAFWDHDVKWIMQAIGDHELDLWFSLLQPQTSYCHFSSGISALKQVTGHEHWDIQ</sequence>
<dbReference type="Proteomes" id="UP000886501">
    <property type="component" value="Unassembled WGS sequence"/>
</dbReference>
<keyword evidence="2" id="KW-1185">Reference proteome</keyword>
<dbReference type="EMBL" id="MU118180">
    <property type="protein sequence ID" value="KAF9643859.1"/>
    <property type="molecule type" value="Genomic_DNA"/>
</dbReference>
<protein>
    <submittedName>
        <fullName evidence="1">Uncharacterized protein</fullName>
    </submittedName>
</protein>
<evidence type="ECO:0000313" key="1">
    <source>
        <dbReference type="EMBL" id="KAF9643859.1"/>
    </source>
</evidence>
<gene>
    <name evidence="1" type="ORF">BDM02DRAFT_3132132</name>
</gene>
<proteinExistence type="predicted"/>
<organism evidence="1 2">
    <name type="scientific">Thelephora ganbajun</name>
    <name type="common">Ganba fungus</name>
    <dbReference type="NCBI Taxonomy" id="370292"/>
    <lineage>
        <taxon>Eukaryota</taxon>
        <taxon>Fungi</taxon>
        <taxon>Dikarya</taxon>
        <taxon>Basidiomycota</taxon>
        <taxon>Agaricomycotina</taxon>
        <taxon>Agaricomycetes</taxon>
        <taxon>Thelephorales</taxon>
        <taxon>Thelephoraceae</taxon>
        <taxon>Thelephora</taxon>
    </lineage>
</organism>
<reference evidence="1" key="2">
    <citation type="journal article" date="2020" name="Nat. Commun.">
        <title>Large-scale genome sequencing of mycorrhizal fungi provides insights into the early evolution of symbiotic traits.</title>
        <authorList>
            <person name="Miyauchi S."/>
            <person name="Kiss E."/>
            <person name="Kuo A."/>
            <person name="Drula E."/>
            <person name="Kohler A."/>
            <person name="Sanchez-Garcia M."/>
            <person name="Morin E."/>
            <person name="Andreopoulos B."/>
            <person name="Barry K.W."/>
            <person name="Bonito G."/>
            <person name="Buee M."/>
            <person name="Carver A."/>
            <person name="Chen C."/>
            <person name="Cichocki N."/>
            <person name="Clum A."/>
            <person name="Culley D."/>
            <person name="Crous P.W."/>
            <person name="Fauchery L."/>
            <person name="Girlanda M."/>
            <person name="Hayes R.D."/>
            <person name="Keri Z."/>
            <person name="LaButti K."/>
            <person name="Lipzen A."/>
            <person name="Lombard V."/>
            <person name="Magnuson J."/>
            <person name="Maillard F."/>
            <person name="Murat C."/>
            <person name="Nolan M."/>
            <person name="Ohm R.A."/>
            <person name="Pangilinan J."/>
            <person name="Pereira M.F."/>
            <person name="Perotto S."/>
            <person name="Peter M."/>
            <person name="Pfister S."/>
            <person name="Riley R."/>
            <person name="Sitrit Y."/>
            <person name="Stielow J.B."/>
            <person name="Szollosi G."/>
            <person name="Zifcakova L."/>
            <person name="Stursova M."/>
            <person name="Spatafora J.W."/>
            <person name="Tedersoo L."/>
            <person name="Vaario L.M."/>
            <person name="Yamada A."/>
            <person name="Yan M."/>
            <person name="Wang P."/>
            <person name="Xu J."/>
            <person name="Bruns T."/>
            <person name="Baldrian P."/>
            <person name="Vilgalys R."/>
            <person name="Dunand C."/>
            <person name="Henrissat B."/>
            <person name="Grigoriev I.V."/>
            <person name="Hibbett D."/>
            <person name="Nagy L.G."/>
            <person name="Martin F.M."/>
        </authorList>
    </citation>
    <scope>NUCLEOTIDE SEQUENCE</scope>
    <source>
        <strain evidence="1">P2</strain>
    </source>
</reference>
<reference evidence="1" key="1">
    <citation type="submission" date="2019-10" db="EMBL/GenBank/DDBJ databases">
        <authorList>
            <consortium name="DOE Joint Genome Institute"/>
            <person name="Kuo A."/>
            <person name="Miyauchi S."/>
            <person name="Kiss E."/>
            <person name="Drula E."/>
            <person name="Kohler A."/>
            <person name="Sanchez-Garcia M."/>
            <person name="Andreopoulos B."/>
            <person name="Barry K.W."/>
            <person name="Bonito G."/>
            <person name="Buee M."/>
            <person name="Carver A."/>
            <person name="Chen C."/>
            <person name="Cichocki N."/>
            <person name="Clum A."/>
            <person name="Culley D."/>
            <person name="Crous P.W."/>
            <person name="Fauchery L."/>
            <person name="Girlanda M."/>
            <person name="Hayes R."/>
            <person name="Keri Z."/>
            <person name="Labutti K."/>
            <person name="Lipzen A."/>
            <person name="Lombard V."/>
            <person name="Magnuson J."/>
            <person name="Maillard F."/>
            <person name="Morin E."/>
            <person name="Murat C."/>
            <person name="Nolan M."/>
            <person name="Ohm R."/>
            <person name="Pangilinan J."/>
            <person name="Pereira M."/>
            <person name="Perotto S."/>
            <person name="Peter M."/>
            <person name="Riley R."/>
            <person name="Sitrit Y."/>
            <person name="Stielow B."/>
            <person name="Szollosi G."/>
            <person name="Zifcakova L."/>
            <person name="Stursova M."/>
            <person name="Spatafora J.W."/>
            <person name="Tedersoo L."/>
            <person name="Vaario L.-M."/>
            <person name="Yamada A."/>
            <person name="Yan M."/>
            <person name="Wang P."/>
            <person name="Xu J."/>
            <person name="Bruns T."/>
            <person name="Baldrian P."/>
            <person name="Vilgalys R."/>
            <person name="Henrissat B."/>
            <person name="Grigoriev I.V."/>
            <person name="Hibbett D."/>
            <person name="Nagy L.G."/>
            <person name="Martin F.M."/>
        </authorList>
    </citation>
    <scope>NUCLEOTIDE SEQUENCE</scope>
    <source>
        <strain evidence="1">P2</strain>
    </source>
</reference>
<name>A0ACB6Z2W0_THEGA</name>
<accession>A0ACB6Z2W0</accession>
<evidence type="ECO:0000313" key="2">
    <source>
        <dbReference type="Proteomes" id="UP000886501"/>
    </source>
</evidence>
<comment type="caution">
    <text evidence="1">The sequence shown here is derived from an EMBL/GenBank/DDBJ whole genome shotgun (WGS) entry which is preliminary data.</text>
</comment>